<dbReference type="Proteomes" id="UP000095746">
    <property type="component" value="Unassembled WGS sequence"/>
</dbReference>
<dbReference type="EMBL" id="CYZT01000080">
    <property type="protein sequence ID" value="CUO36853.1"/>
    <property type="molecule type" value="Genomic_DNA"/>
</dbReference>
<protein>
    <submittedName>
        <fullName evidence="1">Uncharacterized protein</fullName>
    </submittedName>
</protein>
<gene>
    <name evidence="1" type="ORF">ERS852411_01421</name>
</gene>
<accession>A0A174EGK6</accession>
<proteinExistence type="predicted"/>
<evidence type="ECO:0000313" key="2">
    <source>
        <dbReference type="Proteomes" id="UP000095746"/>
    </source>
</evidence>
<name>A0A174EGK6_FLAPL</name>
<dbReference type="AlphaFoldDB" id="A0A174EGK6"/>
<reference evidence="1 2" key="1">
    <citation type="submission" date="2015-09" db="EMBL/GenBank/DDBJ databases">
        <authorList>
            <consortium name="Pathogen Informatics"/>
        </authorList>
    </citation>
    <scope>NUCLEOTIDE SEQUENCE [LARGE SCALE GENOMIC DNA]</scope>
    <source>
        <strain evidence="1 2">2789STDY5608854</strain>
    </source>
</reference>
<organism evidence="1 2">
    <name type="scientific">Flavonifractor plautii</name>
    <name type="common">Fusobacterium plautii</name>
    <dbReference type="NCBI Taxonomy" id="292800"/>
    <lineage>
        <taxon>Bacteria</taxon>
        <taxon>Bacillati</taxon>
        <taxon>Bacillota</taxon>
        <taxon>Clostridia</taxon>
        <taxon>Eubacteriales</taxon>
        <taxon>Oscillospiraceae</taxon>
        <taxon>Flavonifractor</taxon>
    </lineage>
</organism>
<sequence length="141" mass="15717">MTTVSAYFSSSRYTTSPTSMWGSVIVPVLSTHRTSTRARVSMQFISWASTLPWARRIMLTARATLVSRYSPSGIMPMRAATMDTTASWAVRSRKTNSLTNRATPMGMSRIPMMRMSLSREDIISLLPTVTSFLASRVRRAA</sequence>
<evidence type="ECO:0000313" key="1">
    <source>
        <dbReference type="EMBL" id="CUO36853.1"/>
    </source>
</evidence>